<feature type="region of interest" description="Disordered" evidence="2">
    <location>
        <begin position="232"/>
        <end position="300"/>
    </location>
</feature>
<evidence type="ECO:0000313" key="4">
    <source>
        <dbReference type="Proteomes" id="UP000823872"/>
    </source>
</evidence>
<feature type="compositionally biased region" description="Polar residues" evidence="2">
    <location>
        <begin position="620"/>
        <end position="633"/>
    </location>
</feature>
<feature type="compositionally biased region" description="Basic residues" evidence="2">
    <location>
        <begin position="259"/>
        <end position="273"/>
    </location>
</feature>
<organism evidence="3 4">
    <name type="scientific">Felis catus</name>
    <name type="common">Cat</name>
    <name type="synonym">Felis silvestris catus</name>
    <dbReference type="NCBI Taxonomy" id="9685"/>
    <lineage>
        <taxon>Eukaryota</taxon>
        <taxon>Metazoa</taxon>
        <taxon>Chordata</taxon>
        <taxon>Craniata</taxon>
        <taxon>Vertebrata</taxon>
        <taxon>Euteleostomi</taxon>
        <taxon>Mammalia</taxon>
        <taxon>Eutheria</taxon>
        <taxon>Laurasiatheria</taxon>
        <taxon>Carnivora</taxon>
        <taxon>Feliformia</taxon>
        <taxon>Felidae</taxon>
        <taxon>Felinae</taxon>
        <taxon>Felis</taxon>
    </lineage>
</organism>
<dbReference type="GeneTree" id="ENSGT00940000157913"/>
<dbReference type="PANTHER" id="PTHR12353">
    <property type="entry name" value="DISKS LARGE-ASSOCIATED PROTEIN DAP SAP90/PSD-95-ASSOCIATED PROTEIN"/>
    <property type="match status" value="1"/>
</dbReference>
<comment type="similarity">
    <text evidence="1">Belongs to the SAPAP family.</text>
</comment>
<evidence type="ECO:0000256" key="2">
    <source>
        <dbReference type="SAM" id="MobiDB-lite"/>
    </source>
</evidence>
<dbReference type="InterPro" id="IPR005026">
    <property type="entry name" value="SAPAP"/>
</dbReference>
<reference evidence="3" key="3">
    <citation type="submission" date="2025-09" db="UniProtKB">
        <authorList>
            <consortium name="Ensembl"/>
        </authorList>
    </citation>
    <scope>IDENTIFICATION</scope>
    <source>
        <strain evidence="3">breed Abyssinian</strain>
    </source>
</reference>
<feature type="region of interest" description="Disordered" evidence="2">
    <location>
        <begin position="434"/>
        <end position="466"/>
    </location>
</feature>
<evidence type="ECO:0008006" key="5">
    <source>
        <dbReference type="Google" id="ProtNLM"/>
    </source>
</evidence>
<sequence>MRPAEQREPCLESQCTLCGEPEEEEGGDLVQPGISFPGPAEEDLDQQYSWSPTQHFNEGRYSPAPRNMKGLPGGRAPAPLCSAHTCGLAGPEDCERAHDHLHHVQEARQPYLLSPVDGCPLDHHRCSPGSSVHSECVMMPVVLGDHVSSSTFPRMHYSSHYDTRDDCAVPHAGARANRIPANLLDQFEKQGPLHRDGFHTLQYQRTSAAAGQRGESPGRIRHLVHSVQKLFTKSHSLEGPSKGHVNGTKGDGRAEDHHHTHHPKHGKRSKSKERKPDGKPRSGTSSWWSSDDNLDSDSTCRTSSVVNRHHVDHVSHCYPEVLPGPFGDLSLKTSKSNSDVKCSACEGLTMTPDTKYMKRSSWSTLTVSQAKEAYRKSSLNLDKPLLPQDTKPALRPCHYLQVPQDEWGGCPTGGKDEEIPCRRMRSGSYIKAMGDEESAESDSSPKTSPTAATRPEPLLKPIGPRPLADFQTQSYLQAARDVSAAHSLDPSAKYNSPKFRSRNQSYMRAVSTLSQASCVSQMSEAEMNGQFESVCESVFSEVESQAMDALDLPGCFRTRSHSYLRAIQAGYSQDDECIPVMTPSNTTPTVRSTAAVSYANYKKTPPPVPPRTTSKPLISVTAQSSTESTQDAYQDSRAQRASPWPQDGRGLYNSTDSLDSNKAMSLALETAAAQRLAAEGQSGSTRTSDKAVLVSKAEDFLKSRRSSIGIQVETATDSDTESRGLREYHSVGIQVEDEKRHGRFKRSNSVTAAVQADLELEGFPGRVTMEDKGLQFGPTFQRHSEPSTPTQYGAVRTVRTQGVFSYREDYRAPVDTATLPPPEPWLEPCVETADTGRMSPCRRDGSWFVKLLHTETKRMEGWCKDMEREAEENDLSEESKNTAPSGFLTPSLGSSMNGQVPVLMRECPLILGQIATASHSIPREQTRERTEKQPVTCSRGSSWLLLDREPGGADCGVVSILNLVFHVLALSTWSTLSVC</sequence>
<feature type="compositionally biased region" description="Polar residues" evidence="2">
    <location>
        <begin position="46"/>
        <end position="56"/>
    </location>
</feature>
<protein>
    <recommendedName>
        <fullName evidence="5">DLG associated protein 2</fullName>
    </recommendedName>
</protein>
<name>A0ABI7VZ17_FELCA</name>
<accession>A0ABI7VZ17</accession>
<evidence type="ECO:0000256" key="1">
    <source>
        <dbReference type="ARBA" id="ARBA00008839"/>
    </source>
</evidence>
<reference evidence="3" key="2">
    <citation type="submission" date="2025-08" db="UniProtKB">
        <authorList>
            <consortium name="Ensembl"/>
        </authorList>
    </citation>
    <scope>IDENTIFICATION</scope>
    <source>
        <strain evidence="3">breed Abyssinian</strain>
    </source>
</reference>
<dbReference type="Ensembl" id="ENSFCTT00005003596.1">
    <property type="protein sequence ID" value="ENSFCTP00005002176.1"/>
    <property type="gene ID" value="ENSFCTG00005001400.1"/>
</dbReference>
<feature type="compositionally biased region" description="Polar residues" evidence="2">
    <location>
        <begin position="441"/>
        <end position="451"/>
    </location>
</feature>
<dbReference type="Proteomes" id="UP000823872">
    <property type="component" value="Chromosome B1"/>
</dbReference>
<feature type="region of interest" description="Disordered" evidence="2">
    <location>
        <begin position="601"/>
        <end position="657"/>
    </location>
</feature>
<dbReference type="PANTHER" id="PTHR12353:SF3">
    <property type="entry name" value="DISKS LARGE-ASSOCIATED PROTEIN 2"/>
    <property type="match status" value="1"/>
</dbReference>
<feature type="region of interest" description="Disordered" evidence="2">
    <location>
        <begin position="20"/>
        <end position="69"/>
    </location>
</feature>
<gene>
    <name evidence="3" type="primary">DLGAP2</name>
</gene>
<keyword evidence="4" id="KW-1185">Reference proteome</keyword>
<evidence type="ECO:0000313" key="3">
    <source>
        <dbReference type="Ensembl" id="ENSFCTP00005002176.1"/>
    </source>
</evidence>
<feature type="region of interest" description="Disordered" evidence="2">
    <location>
        <begin position="869"/>
        <end position="891"/>
    </location>
</feature>
<proteinExistence type="inferred from homology"/>
<dbReference type="Pfam" id="PF03359">
    <property type="entry name" value="GKAP"/>
    <property type="match status" value="1"/>
</dbReference>
<reference evidence="3 4" key="1">
    <citation type="submission" date="2021-02" db="EMBL/GenBank/DDBJ databases">
        <title>Safari Cat Assemblies.</title>
        <authorList>
            <person name="Bredemeyer K.R."/>
            <person name="Murphy W.J."/>
        </authorList>
    </citation>
    <scope>NUCLEOTIDE SEQUENCE [LARGE SCALE GENOMIC DNA]</scope>
</reference>